<evidence type="ECO:0000313" key="2">
    <source>
        <dbReference type="Proteomes" id="UP001321804"/>
    </source>
</evidence>
<dbReference type="Proteomes" id="UP001321804">
    <property type="component" value="Chromosome"/>
</dbReference>
<protein>
    <submittedName>
        <fullName evidence="1">Uncharacterized protein</fullName>
    </submittedName>
</protein>
<dbReference type="AlphaFoldDB" id="A0AAU9D0A1"/>
<dbReference type="EMBL" id="AP026801">
    <property type="protein sequence ID" value="BDR55700.1"/>
    <property type="molecule type" value="Genomic_DNA"/>
</dbReference>
<organism evidence="1 2">
    <name type="scientific">Xylocopilactobacillus apis</name>
    <dbReference type="NCBI Taxonomy" id="2932183"/>
    <lineage>
        <taxon>Bacteria</taxon>
        <taxon>Bacillati</taxon>
        <taxon>Bacillota</taxon>
        <taxon>Bacilli</taxon>
        <taxon>Lactobacillales</taxon>
        <taxon>Lactobacillaceae</taxon>
        <taxon>Xylocopilactobacillus</taxon>
    </lineage>
</organism>
<proteinExistence type="predicted"/>
<sequence>MTETPKVGYDLTDEIGSISYHGKRVGHNFSKNPTSPVMLSAKAEVGPIRIK</sequence>
<reference evidence="1 2" key="1">
    <citation type="journal article" date="2023" name="Microbiol. Spectr.">
        <title>Symbiosis of Carpenter Bees with Uncharacterized Lactic Acid Bacteria Showing NAD Auxotrophy.</title>
        <authorList>
            <person name="Kawasaki S."/>
            <person name="Ozawa K."/>
            <person name="Mori T."/>
            <person name="Yamamoto A."/>
            <person name="Ito M."/>
            <person name="Ohkuma M."/>
            <person name="Sakamoto M."/>
            <person name="Matsutani M."/>
        </authorList>
    </citation>
    <scope>NUCLEOTIDE SEQUENCE [LARGE SCALE GENOMIC DNA]</scope>
    <source>
        <strain evidence="1 2">KimC2</strain>
    </source>
</reference>
<accession>A0AAU9D0A1</accession>
<dbReference type="KEGG" id="xak:KIMC2_02620"/>
<keyword evidence="2" id="KW-1185">Reference proteome</keyword>
<gene>
    <name evidence="1" type="ORF">KIMC2_02620</name>
</gene>
<evidence type="ECO:0000313" key="1">
    <source>
        <dbReference type="EMBL" id="BDR55700.1"/>
    </source>
</evidence>
<name>A0AAU9D0A1_9LACO</name>